<dbReference type="SUPFAM" id="SSF50129">
    <property type="entry name" value="GroES-like"/>
    <property type="match status" value="1"/>
</dbReference>
<proteinExistence type="predicted"/>
<keyword evidence="3" id="KW-1185">Reference proteome</keyword>
<evidence type="ECO:0000313" key="2">
    <source>
        <dbReference type="EMBL" id="RHW28379.1"/>
    </source>
</evidence>
<dbReference type="SUPFAM" id="SSF51735">
    <property type="entry name" value="NAD(P)-binding Rossmann-fold domains"/>
    <property type="match status" value="1"/>
</dbReference>
<dbReference type="Gene3D" id="3.90.180.10">
    <property type="entry name" value="Medium-chain alcohol dehydrogenases, catalytic domain"/>
    <property type="match status" value="1"/>
</dbReference>
<dbReference type="Pfam" id="PF08240">
    <property type="entry name" value="ADH_N"/>
    <property type="match status" value="1"/>
</dbReference>
<dbReference type="PANTHER" id="PTHR43677:SF4">
    <property type="entry name" value="QUINONE OXIDOREDUCTASE-LIKE PROTEIN 2"/>
    <property type="match status" value="1"/>
</dbReference>
<organism evidence="2 3">
    <name type="scientific">Nocardioides immobilis</name>
    <dbReference type="NCBI Taxonomy" id="2049295"/>
    <lineage>
        <taxon>Bacteria</taxon>
        <taxon>Bacillati</taxon>
        <taxon>Actinomycetota</taxon>
        <taxon>Actinomycetes</taxon>
        <taxon>Propionibacteriales</taxon>
        <taxon>Nocardioidaceae</taxon>
        <taxon>Nocardioides</taxon>
    </lineage>
</organism>
<feature type="domain" description="Enoyl reductase (ER)" evidence="1">
    <location>
        <begin position="11"/>
        <end position="323"/>
    </location>
</feature>
<gene>
    <name evidence="2" type="ORF">D0Z08_05275</name>
</gene>
<dbReference type="AlphaFoldDB" id="A0A417Y6V6"/>
<dbReference type="Gene3D" id="3.40.50.720">
    <property type="entry name" value="NAD(P)-binding Rossmann-like Domain"/>
    <property type="match status" value="1"/>
</dbReference>
<dbReference type="InterPro" id="IPR036291">
    <property type="entry name" value="NAD(P)-bd_dom_sf"/>
</dbReference>
<dbReference type="EMBL" id="QXGH01000010">
    <property type="protein sequence ID" value="RHW28379.1"/>
    <property type="molecule type" value="Genomic_DNA"/>
</dbReference>
<dbReference type="InterPro" id="IPR013154">
    <property type="entry name" value="ADH-like_N"/>
</dbReference>
<evidence type="ECO:0000259" key="1">
    <source>
        <dbReference type="SMART" id="SM00829"/>
    </source>
</evidence>
<sequence>MRAWMFERTGNPREVLALRDLPVPQPSPGQVLVRVRAASVNFSDALIVRGTYQLRPPLPAVAGMEVAGETLGDDPATGLSAGTRVAGLTTGLVGAFAEYAVLDRASVFAPPPSYSYPEAACFPVAFQTAWFAVHVRGRVRAGDVVLVHAAAGGVGLAAVQLAHAAGARVIGIVGDEAKREVAKAAGCAEVLLRGGDDLVGRVKETAGGSVHVVVDPVGGAAHAVSERVVGFDGRIVIVGFASGQVPAVRADLAMVKNYSVVGLHWGLYRDKAPDVVVEEYQRLVAVVGEAGIRPVVSSVVSFACVPEAVAAVESGQTAGRVAVDLGLPTPA</sequence>
<dbReference type="Pfam" id="PF00107">
    <property type="entry name" value="ADH_zinc_N"/>
    <property type="match status" value="1"/>
</dbReference>
<dbReference type="PANTHER" id="PTHR43677">
    <property type="entry name" value="SHORT-CHAIN DEHYDROGENASE/REDUCTASE"/>
    <property type="match status" value="1"/>
</dbReference>
<dbReference type="InterPro" id="IPR013149">
    <property type="entry name" value="ADH-like_C"/>
</dbReference>
<evidence type="ECO:0000313" key="3">
    <source>
        <dbReference type="Proteomes" id="UP000283644"/>
    </source>
</evidence>
<name>A0A417Y6V6_9ACTN</name>
<dbReference type="SMART" id="SM00829">
    <property type="entry name" value="PKS_ER"/>
    <property type="match status" value="1"/>
</dbReference>
<dbReference type="Proteomes" id="UP000283644">
    <property type="component" value="Unassembled WGS sequence"/>
</dbReference>
<dbReference type="InterPro" id="IPR011032">
    <property type="entry name" value="GroES-like_sf"/>
</dbReference>
<dbReference type="InterPro" id="IPR020843">
    <property type="entry name" value="ER"/>
</dbReference>
<dbReference type="OrthoDB" id="4190732at2"/>
<protein>
    <submittedName>
        <fullName evidence="2">NADPH:quinone oxidoreductase family protein</fullName>
    </submittedName>
</protein>
<dbReference type="InterPro" id="IPR051397">
    <property type="entry name" value="Zn-ADH-like_protein"/>
</dbReference>
<dbReference type="CDD" id="cd08241">
    <property type="entry name" value="QOR1"/>
    <property type="match status" value="1"/>
</dbReference>
<accession>A0A417Y6V6</accession>
<dbReference type="GO" id="GO:0016491">
    <property type="term" value="F:oxidoreductase activity"/>
    <property type="evidence" value="ECO:0007669"/>
    <property type="project" value="InterPro"/>
</dbReference>
<reference evidence="2 3" key="1">
    <citation type="submission" date="2018-09" db="EMBL/GenBank/DDBJ databases">
        <title>Genome sequencing of Nocardioides immobilis CCTCC AB 2017083 for comparison to Nocardioides silvaticus.</title>
        <authorList>
            <person name="Li C."/>
            <person name="Wang G."/>
        </authorList>
    </citation>
    <scope>NUCLEOTIDE SEQUENCE [LARGE SCALE GENOMIC DNA]</scope>
    <source>
        <strain evidence="2 3">CCTCC AB 2017083</strain>
    </source>
</reference>
<comment type="caution">
    <text evidence="2">The sequence shown here is derived from an EMBL/GenBank/DDBJ whole genome shotgun (WGS) entry which is preliminary data.</text>
</comment>